<comment type="caution">
    <text evidence="6">The sequence shown here is derived from an EMBL/GenBank/DDBJ whole genome shotgun (WGS) entry which is preliminary data.</text>
</comment>
<dbReference type="EMBL" id="JAOSID010000001">
    <property type="protein sequence ID" value="MDO8167883.1"/>
    <property type="molecule type" value="Genomic_DNA"/>
</dbReference>
<evidence type="ECO:0000259" key="5">
    <source>
        <dbReference type="PROSITE" id="PS50263"/>
    </source>
</evidence>
<dbReference type="EC" id="6.3.5.1" evidence="4"/>
<protein>
    <recommendedName>
        <fullName evidence="4">Glutamine-dependent NAD(+) synthetase</fullName>
        <ecNumber evidence="4">6.3.5.1</ecNumber>
    </recommendedName>
    <alternativeName>
        <fullName evidence="4">NAD(+) synthase [glutamine-hydrolyzing]</fullName>
    </alternativeName>
</protein>
<dbReference type="PANTHER" id="PTHR23090">
    <property type="entry name" value="NH 3 /GLUTAMINE-DEPENDENT NAD + SYNTHETASE"/>
    <property type="match status" value="1"/>
</dbReference>
<keyword evidence="7" id="KW-1185">Reference proteome</keyword>
<dbReference type="Gene3D" id="3.60.110.10">
    <property type="entry name" value="Carbon-nitrogen hydrolase"/>
    <property type="match status" value="1"/>
</dbReference>
<keyword evidence="4" id="KW-0067">ATP-binding</keyword>
<dbReference type="InterPro" id="IPR041856">
    <property type="entry name" value="NAD+_synth_C"/>
</dbReference>
<dbReference type="Proteomes" id="UP001172036">
    <property type="component" value="Unassembled WGS sequence"/>
</dbReference>
<dbReference type="Pfam" id="PF00795">
    <property type="entry name" value="CN_hydrolase"/>
    <property type="match status" value="1"/>
</dbReference>
<dbReference type="PANTHER" id="PTHR23090:SF9">
    <property type="entry name" value="GLUTAMINE-DEPENDENT NAD(+) SYNTHETASE"/>
    <property type="match status" value="1"/>
</dbReference>
<evidence type="ECO:0000313" key="7">
    <source>
        <dbReference type="Proteomes" id="UP001172036"/>
    </source>
</evidence>
<evidence type="ECO:0000256" key="1">
    <source>
        <dbReference type="ARBA" id="ARBA00005188"/>
    </source>
</evidence>
<feature type="domain" description="CN hydrolase" evidence="5">
    <location>
        <begin position="7"/>
        <end position="267"/>
    </location>
</feature>
<proteinExistence type="inferred from homology"/>
<dbReference type="CDD" id="cd07570">
    <property type="entry name" value="GAT_Gln-NAD-synth"/>
    <property type="match status" value="1"/>
</dbReference>
<dbReference type="PROSITE" id="PS50263">
    <property type="entry name" value="CN_HYDROLASE"/>
    <property type="match status" value="1"/>
</dbReference>
<evidence type="ECO:0000256" key="3">
    <source>
        <dbReference type="ARBA" id="ARBA00022598"/>
    </source>
</evidence>
<organism evidence="6 7">
    <name type="scientific">Candidatus Phytoplasma melaleucae</name>
    <dbReference type="NCBI Taxonomy" id="2982630"/>
    <lineage>
        <taxon>Bacteria</taxon>
        <taxon>Bacillati</taxon>
        <taxon>Mycoplasmatota</taxon>
        <taxon>Mollicutes</taxon>
        <taxon>Acholeplasmatales</taxon>
        <taxon>Acholeplasmataceae</taxon>
        <taxon>Candidatus Phytoplasma</taxon>
    </lineage>
</organism>
<dbReference type="RefSeq" id="WP_304515086.1">
    <property type="nucleotide sequence ID" value="NZ_JAOSID010000001.1"/>
</dbReference>
<dbReference type="SUPFAM" id="SSF56317">
    <property type="entry name" value="Carbon-nitrogen hydrolase"/>
    <property type="match status" value="1"/>
</dbReference>
<dbReference type="InterPro" id="IPR003694">
    <property type="entry name" value="NAD_synthase"/>
</dbReference>
<evidence type="ECO:0000256" key="4">
    <source>
        <dbReference type="PIRNR" id="PIRNR006630"/>
    </source>
</evidence>
<keyword evidence="4" id="KW-0547">Nucleotide-binding</keyword>
<comment type="catalytic activity">
    <reaction evidence="4">
        <text>deamido-NAD(+) + L-glutamine + ATP + H2O = L-glutamate + AMP + diphosphate + NAD(+) + H(+)</text>
        <dbReference type="Rhea" id="RHEA:24384"/>
        <dbReference type="ChEBI" id="CHEBI:15377"/>
        <dbReference type="ChEBI" id="CHEBI:15378"/>
        <dbReference type="ChEBI" id="CHEBI:29985"/>
        <dbReference type="ChEBI" id="CHEBI:30616"/>
        <dbReference type="ChEBI" id="CHEBI:33019"/>
        <dbReference type="ChEBI" id="CHEBI:57540"/>
        <dbReference type="ChEBI" id="CHEBI:58359"/>
        <dbReference type="ChEBI" id="CHEBI:58437"/>
        <dbReference type="ChEBI" id="CHEBI:456215"/>
        <dbReference type="EC" id="6.3.5.1"/>
    </reaction>
</comment>
<evidence type="ECO:0000313" key="6">
    <source>
        <dbReference type="EMBL" id="MDO8167883.1"/>
    </source>
</evidence>
<reference evidence="6 7" key="1">
    <citation type="journal article" date="2023" name="Int. J. Syst. Evol. Microbiol.">
        <title>The observation of taxonomic boundaries for the 16SrII and 16SrXXV phytoplasmas using genome-based delimitation.</title>
        <authorList>
            <person name="Rodrigues Jardim B."/>
            <person name="Tran-Nguyen L.T.T."/>
            <person name="Gambley C."/>
            <person name="Al-Sadi A.M."/>
            <person name="Al-Subhi A.M."/>
            <person name="Foissac X."/>
            <person name="Salar P."/>
            <person name="Cai H."/>
            <person name="Yang J.Y."/>
            <person name="Davis R."/>
            <person name="Jones L."/>
            <person name="Rodoni B."/>
            <person name="Constable F.E."/>
        </authorList>
    </citation>
    <scope>NUCLEOTIDE SEQUENCE [LARGE SCALE GENOMIC DNA]</scope>
    <source>
        <strain evidence="6">BAWM-155c</strain>
    </source>
</reference>
<keyword evidence="3 4" id="KW-0436">Ligase</keyword>
<dbReference type="Gene3D" id="1.10.10.1140">
    <property type="entry name" value="Glutamine-dependent NAD+ synthetase, C-terminal domain"/>
    <property type="match status" value="1"/>
</dbReference>
<comment type="pathway">
    <text evidence="1 4">Cofactor biosynthesis; NAD(+) biosynthesis; NAD(+) from deamido-NAD(+) (L-Gln route): step 1/1.</text>
</comment>
<accession>A0ABT9DCN6</accession>
<comment type="similarity">
    <text evidence="2 4">In the C-terminal section; belongs to the NAD synthetase family.</text>
</comment>
<gene>
    <name evidence="6" type="ORF">OC680_00080</name>
</gene>
<dbReference type="InterPro" id="IPR014445">
    <property type="entry name" value="Gln-dep_NAD_synthase"/>
</dbReference>
<dbReference type="InterPro" id="IPR003010">
    <property type="entry name" value="C-N_Hydrolase"/>
</dbReference>
<sequence>MYKNGFIKIELSNPNLSLGDTLANAKTIVNILNNSKASFVLFPELCLSGYTVGDFFFENAFYQENLISLVYILDNVSFEGVYLIGMPFILGEVIFNVAVVIQKKKILGIVPKQVIPNYKEFSEKRWFQSGKIIETQEVVFLEQKVPIGNILFVNQFFDISFGVEICQDLWTMESPSDLLTLNGAHLIFNLSASTEHIGKKELRRMAVVNHSRKQIGGYFYTSNGTTESSDDAVFSNHKIAAVLGEVIGEKDIFNTDTNLIVDVSIDAIKHQRKIDTTYADQKIGKNSFLWKSYFQIIENDIYEFERPFSKKPFLPQNKLSEQLKLSNQLQCLFLQNKLYSLENSRVVLPITVKFSDLITLLVVIQSFQVNKKPWDDLIVILDYYNDNKEFVILMKKFLLKSGIKNIINHSLSKDKTTRIKRNNRMILNYLTKLEKVESQCQKNIVLLENDNLSNISLGQLSPRLYNYDFIYNVNSGLSNTSMTELILFHFKQNTFSLSRKLKKFYLQQIECFLTEKVIIQDFILYYYLKYSFTKNKISFLIEKTFLLSAEKSLFLTEDYLTQFYINQYKRQQVAPGPKIFENSLSPRTELKLSVDCRRSTVLK</sequence>
<evidence type="ECO:0000256" key="2">
    <source>
        <dbReference type="ARBA" id="ARBA00007145"/>
    </source>
</evidence>
<name>A0ABT9DCN6_9MOLU</name>
<dbReference type="InterPro" id="IPR036526">
    <property type="entry name" value="C-N_Hydrolase_sf"/>
</dbReference>
<keyword evidence="4" id="KW-0520">NAD</keyword>
<dbReference type="PIRSF" id="PIRSF006630">
    <property type="entry name" value="NADS_GAT"/>
    <property type="match status" value="1"/>
</dbReference>